<dbReference type="RefSeq" id="WP_186905227.1">
    <property type="nucleotide sequence ID" value="NZ_JACOGD010000015.1"/>
</dbReference>
<dbReference type="Pfam" id="PF14027">
    <property type="entry name" value="Questin_oxidase"/>
    <property type="match status" value="1"/>
</dbReference>
<evidence type="ECO:0000313" key="4">
    <source>
        <dbReference type="Proteomes" id="UP000654304"/>
    </source>
</evidence>
<protein>
    <submittedName>
        <fullName evidence="3">DUF4243 domain-containing protein</fullName>
    </submittedName>
</protein>
<comment type="caution">
    <text evidence="3">The sequence shown here is derived from an EMBL/GenBank/DDBJ whole genome shotgun (WGS) entry which is preliminary data.</text>
</comment>
<evidence type="ECO:0000313" key="3">
    <source>
        <dbReference type="EMBL" id="MBC3933672.1"/>
    </source>
</evidence>
<reference evidence="3 4" key="1">
    <citation type="submission" date="2020-08" db="EMBL/GenBank/DDBJ databases">
        <title>Novel species isolated from subtropical streams in China.</title>
        <authorList>
            <person name="Lu H."/>
        </authorList>
    </citation>
    <scope>NUCLEOTIDE SEQUENCE [LARGE SCALE GENOMIC DNA]</scope>
    <source>
        <strain evidence="3 4">CY22W</strain>
    </source>
</reference>
<keyword evidence="1" id="KW-0560">Oxidoreductase</keyword>
<dbReference type="Proteomes" id="UP000654304">
    <property type="component" value="Unassembled WGS sequence"/>
</dbReference>
<dbReference type="InterPro" id="IPR025337">
    <property type="entry name" value="Questin_oxidase-like"/>
</dbReference>
<dbReference type="EMBL" id="JACOGD010000015">
    <property type="protein sequence ID" value="MBC3933672.1"/>
    <property type="molecule type" value="Genomic_DNA"/>
</dbReference>
<gene>
    <name evidence="3" type="ORF">H8K43_18505</name>
</gene>
<feature type="signal peptide" evidence="2">
    <location>
        <begin position="1"/>
        <end position="24"/>
    </location>
</feature>
<name>A0ABR7AAH9_9BURK</name>
<evidence type="ECO:0000256" key="1">
    <source>
        <dbReference type="ARBA" id="ARBA00023002"/>
    </source>
</evidence>
<proteinExistence type="predicted"/>
<keyword evidence="4" id="KW-1185">Reference proteome</keyword>
<dbReference type="PANTHER" id="PTHR35870:SF6">
    <property type="entry name" value="MGS207 PROTEIN"/>
    <property type="match status" value="1"/>
</dbReference>
<keyword evidence="2" id="KW-0732">Signal</keyword>
<sequence>MKTTISSIYTPVNTPALTPASALASTTALNPITSTALMDLLDLCQTIDLRCKGTTNHCPMMLSAACSLGADTSQLQALYQHWLAHYALPSTTTAEHIGMHELAKVRGQGHYFSSTRAAILHQMQQQDAHQLARQLLGMFPPAPMTMAFHAIIRLAYALRTGHPGEIASGLAALICGHLPIGIDSNRLAYCDSPADGFSRIAAALQGRVFEGRMITEKIRAVLNYPAFLTHCPQLHEPQRQWPALRELVLQLYAQTKDFTALHLLTGLHAWRTLLMFDPALNQAELAQEFWLACCAAYASIGAPVLTAKRPAGFAMQSASLAEAPLLTNAEAEASWQTVIHKALLSQDDHRIKLTHACLEEFQLSGNQDYLTMLTT</sequence>
<dbReference type="PANTHER" id="PTHR35870">
    <property type="entry name" value="PROTEIN, PUTATIVE (AFU_ORTHOLOGUE AFUA_5G03330)-RELATED"/>
    <property type="match status" value="1"/>
</dbReference>
<feature type="chain" id="PRO_5047445032" evidence="2">
    <location>
        <begin position="25"/>
        <end position="375"/>
    </location>
</feature>
<organism evidence="3 4">
    <name type="scientific">Undibacterium curvum</name>
    <dbReference type="NCBI Taxonomy" id="2762294"/>
    <lineage>
        <taxon>Bacteria</taxon>
        <taxon>Pseudomonadati</taxon>
        <taxon>Pseudomonadota</taxon>
        <taxon>Betaproteobacteria</taxon>
        <taxon>Burkholderiales</taxon>
        <taxon>Oxalobacteraceae</taxon>
        <taxon>Undibacterium</taxon>
    </lineage>
</organism>
<accession>A0ABR7AAH9</accession>
<evidence type="ECO:0000256" key="2">
    <source>
        <dbReference type="SAM" id="SignalP"/>
    </source>
</evidence>